<sequence>AASAQEEARLLPTDEFEIEDDYTTYPKPSVTSRSWYHLSRTPVTQQIKPFFPSVQEAPVRLLHRLLPKRNHKLGLLIGYLALYTALFILLLLAELPLQDGEGQHVINLDCVDTLWRRKNECGLDGIDCRPFTNTTFAFRCPADCAGVQLLNPRVIGPIEVNYRPLVVGDNPYRADSFVCASAIHAGIITDAMGGCGRLSMTGSYDAFPSTRKNGIESIEFDSHFPSSFKLLADTSFQCKQDPRMKLLLLSLLFTSCLSIFSTESWHFFTIFTMIFAQVAFASDPPSASYRNVTVLPDHMSMFAKRLLPGLFCAVVIYWTVVKRTLDGLYAQFEKTLLWLGGFWLGALSNYTFGWLPISRLNAHDLEQQPGAKVALAAIIAVLVLVISQQIYYFWLEGRLLPYLGLYGLFLLGIFVCLVLPGVLLRIHHYILGLLLLPGTSMQTRPSLLYQGLLLGFFVNGVARWDFDSILQTADVLRADAKFDSVLPVVLEPVIAIVDRLTVSFFWETPPAGVQGFSALVNDVERYRAFFADGAGATSHFNWTQAPDMGLSEYVRFAYVRGGRTLDYTKPGTLFPNGTWVMNESST</sequence>
<dbReference type="Pfam" id="PF03815">
    <property type="entry name" value="LCCL"/>
    <property type="match status" value="1"/>
</dbReference>
<dbReference type="InterPro" id="IPR051957">
    <property type="entry name" value="CRISP-LCCL_domain"/>
</dbReference>
<name>A0A9P4V1P5_9PLEO</name>
<gene>
    <name evidence="3" type="ORF">EJ04DRAFT_389142</name>
</gene>
<feature type="non-terminal residue" evidence="3">
    <location>
        <position position="586"/>
    </location>
</feature>
<dbReference type="OrthoDB" id="441660at2759"/>
<reference evidence="3" key="1">
    <citation type="journal article" date="2020" name="Stud. Mycol.">
        <title>101 Dothideomycetes genomes: a test case for predicting lifestyles and emergence of pathogens.</title>
        <authorList>
            <person name="Haridas S."/>
            <person name="Albert R."/>
            <person name="Binder M."/>
            <person name="Bloem J."/>
            <person name="Labutti K."/>
            <person name="Salamov A."/>
            <person name="Andreopoulos B."/>
            <person name="Baker S."/>
            <person name="Barry K."/>
            <person name="Bills G."/>
            <person name="Bluhm B."/>
            <person name="Cannon C."/>
            <person name="Castanera R."/>
            <person name="Culley D."/>
            <person name="Daum C."/>
            <person name="Ezra D."/>
            <person name="Gonzalez J."/>
            <person name="Henrissat B."/>
            <person name="Kuo A."/>
            <person name="Liang C."/>
            <person name="Lipzen A."/>
            <person name="Lutzoni F."/>
            <person name="Magnuson J."/>
            <person name="Mondo S."/>
            <person name="Nolan M."/>
            <person name="Ohm R."/>
            <person name="Pangilinan J."/>
            <person name="Park H.-J."/>
            <person name="Ramirez L."/>
            <person name="Alfaro M."/>
            <person name="Sun H."/>
            <person name="Tritt A."/>
            <person name="Yoshinaga Y."/>
            <person name="Zwiers L.-H."/>
            <person name="Turgeon B."/>
            <person name="Goodwin S."/>
            <person name="Spatafora J."/>
            <person name="Crous P."/>
            <person name="Grigoriev I."/>
        </authorList>
    </citation>
    <scope>NUCLEOTIDE SEQUENCE</scope>
    <source>
        <strain evidence="3">CBS 125425</strain>
    </source>
</reference>
<protein>
    <recommendedName>
        <fullName evidence="2">LCCL domain-containing protein</fullName>
    </recommendedName>
</protein>
<feature type="domain" description="LCCL" evidence="2">
    <location>
        <begin position="166"/>
        <end position="218"/>
    </location>
</feature>
<feature type="transmembrane region" description="Helical" evidence="1">
    <location>
        <begin position="335"/>
        <end position="352"/>
    </location>
</feature>
<feature type="transmembrane region" description="Helical" evidence="1">
    <location>
        <begin position="244"/>
        <end position="260"/>
    </location>
</feature>
<evidence type="ECO:0000313" key="3">
    <source>
        <dbReference type="EMBL" id="KAF2733333.1"/>
    </source>
</evidence>
<dbReference type="InterPro" id="IPR036609">
    <property type="entry name" value="LCCL_sf"/>
</dbReference>
<keyword evidence="1" id="KW-1133">Transmembrane helix</keyword>
<organism evidence="3 4">
    <name type="scientific">Polyplosphaeria fusca</name>
    <dbReference type="NCBI Taxonomy" id="682080"/>
    <lineage>
        <taxon>Eukaryota</taxon>
        <taxon>Fungi</taxon>
        <taxon>Dikarya</taxon>
        <taxon>Ascomycota</taxon>
        <taxon>Pezizomycotina</taxon>
        <taxon>Dothideomycetes</taxon>
        <taxon>Pleosporomycetidae</taxon>
        <taxon>Pleosporales</taxon>
        <taxon>Tetraplosphaeriaceae</taxon>
        <taxon>Polyplosphaeria</taxon>
    </lineage>
</organism>
<dbReference type="EMBL" id="ML996163">
    <property type="protein sequence ID" value="KAF2733333.1"/>
    <property type="molecule type" value="Genomic_DNA"/>
</dbReference>
<dbReference type="PANTHER" id="PTHR31331:SF8">
    <property type="entry name" value="LCCL DOMAIN PROTEIN (AFU_ORTHOLOGUE AFUA_5G02970)"/>
    <property type="match status" value="1"/>
</dbReference>
<dbReference type="PROSITE" id="PS50820">
    <property type="entry name" value="LCCL"/>
    <property type="match status" value="1"/>
</dbReference>
<dbReference type="Gene3D" id="2.170.130.20">
    <property type="entry name" value="LCCL-like domain"/>
    <property type="match status" value="1"/>
</dbReference>
<keyword evidence="4" id="KW-1185">Reference proteome</keyword>
<feature type="transmembrane region" description="Helical" evidence="1">
    <location>
        <begin position="73"/>
        <end position="93"/>
    </location>
</feature>
<dbReference type="Proteomes" id="UP000799444">
    <property type="component" value="Unassembled WGS sequence"/>
</dbReference>
<proteinExistence type="predicted"/>
<dbReference type="AlphaFoldDB" id="A0A9P4V1P5"/>
<keyword evidence="1" id="KW-0472">Membrane</keyword>
<comment type="caution">
    <text evidence="3">The sequence shown here is derived from an EMBL/GenBank/DDBJ whole genome shotgun (WGS) entry which is preliminary data.</text>
</comment>
<feature type="non-terminal residue" evidence="3">
    <location>
        <position position="1"/>
    </location>
</feature>
<evidence type="ECO:0000256" key="1">
    <source>
        <dbReference type="SAM" id="Phobius"/>
    </source>
</evidence>
<feature type="transmembrane region" description="Helical" evidence="1">
    <location>
        <begin position="406"/>
        <end position="426"/>
    </location>
</feature>
<dbReference type="InterPro" id="IPR004043">
    <property type="entry name" value="LCCL"/>
</dbReference>
<accession>A0A9P4V1P5</accession>
<dbReference type="PANTHER" id="PTHR31331">
    <property type="entry name" value="LCCL DOMAIN PROTEIN (AFU_ORTHOLOGUE AFUA_5G08630)"/>
    <property type="match status" value="1"/>
</dbReference>
<keyword evidence="1" id="KW-0812">Transmembrane</keyword>
<feature type="transmembrane region" description="Helical" evidence="1">
    <location>
        <begin position="302"/>
        <end position="320"/>
    </location>
</feature>
<evidence type="ECO:0000313" key="4">
    <source>
        <dbReference type="Proteomes" id="UP000799444"/>
    </source>
</evidence>
<evidence type="ECO:0000259" key="2">
    <source>
        <dbReference type="PROSITE" id="PS50820"/>
    </source>
</evidence>
<dbReference type="SMART" id="SM00603">
    <property type="entry name" value="LCCL"/>
    <property type="match status" value="1"/>
</dbReference>
<dbReference type="SUPFAM" id="SSF69848">
    <property type="entry name" value="LCCL domain"/>
    <property type="match status" value="1"/>
</dbReference>
<feature type="transmembrane region" description="Helical" evidence="1">
    <location>
        <begin position="373"/>
        <end position="394"/>
    </location>
</feature>